<comment type="subunit">
    <text evidence="5 16">Heteromultimer composed of HisG and HisZ subunits.</text>
</comment>
<evidence type="ECO:0000256" key="8">
    <source>
        <dbReference type="ARBA" id="ARBA00022490"/>
    </source>
</evidence>
<dbReference type="FunFam" id="3.40.190.10:FF:000008">
    <property type="entry name" value="ATP phosphoribosyltransferase"/>
    <property type="match status" value="1"/>
</dbReference>
<name>A0A1E5Q7Q2_9PROT</name>
<dbReference type="GO" id="GO:0000105">
    <property type="term" value="P:L-histidine biosynthetic process"/>
    <property type="evidence" value="ECO:0007669"/>
    <property type="project" value="UniProtKB-UniRule"/>
</dbReference>
<dbReference type="Pfam" id="PF01634">
    <property type="entry name" value="HisG"/>
    <property type="match status" value="1"/>
</dbReference>
<evidence type="ECO:0000256" key="10">
    <source>
        <dbReference type="ARBA" id="ARBA00022676"/>
    </source>
</evidence>
<dbReference type="GO" id="GO:0003879">
    <property type="term" value="F:ATP phosphoribosyltransferase activity"/>
    <property type="evidence" value="ECO:0007669"/>
    <property type="project" value="UniProtKB-UniRule"/>
</dbReference>
<comment type="function">
    <text evidence="15 16">Catalyzes the condensation of ATP and 5-phosphoribose 1-diphosphate to form N'-(5'-phosphoribosyl)-ATP (PR-ATP). Has a crucial role in the pathway because the rate of histidine biosynthesis seems to be controlled primarily by regulation of HisG enzymatic activity.</text>
</comment>
<evidence type="ECO:0000256" key="14">
    <source>
        <dbReference type="ARBA" id="ARBA00023102"/>
    </source>
</evidence>
<sequence length="237" mass="25684">MPPSGHSGCGENVVSAAAKEKLVLALPKGRILEEVMPIVRAAGIEPEPDFDDPKSRKLSFATNHAHLEIIRVRSFDVATFVAFGAAHLGVAGADVLMEFDNPEIYAPLDLGIGYCRMSVAEPKELGDEDDPSTWSHVRVATKYPEITKKHFAQRGVQAECIKLNGAMELAPAMGLCSRIVDLVSTGSTLKANGLVEVEVIAEITSRLAVNRTAWKTRPDEIGGWIERFREALHAQAS</sequence>
<dbReference type="OrthoDB" id="9806435at2"/>
<keyword evidence="10 16" id="KW-0328">Glycosyltransferase</keyword>
<comment type="similarity">
    <text evidence="4 16">Belongs to the ATP phosphoribosyltransferase family. Short subfamily.</text>
</comment>
<evidence type="ECO:0000313" key="18">
    <source>
        <dbReference type="EMBL" id="OEJ67187.1"/>
    </source>
</evidence>
<keyword evidence="19" id="KW-1185">Reference proteome</keyword>
<evidence type="ECO:0000256" key="13">
    <source>
        <dbReference type="ARBA" id="ARBA00022840"/>
    </source>
</evidence>
<dbReference type="HAMAP" id="MF_01018">
    <property type="entry name" value="HisG_Short"/>
    <property type="match status" value="1"/>
</dbReference>
<keyword evidence="12 16" id="KW-0547">Nucleotide-binding</keyword>
<comment type="catalytic activity">
    <reaction evidence="1 16">
        <text>1-(5-phospho-beta-D-ribosyl)-ATP + diphosphate = 5-phospho-alpha-D-ribose 1-diphosphate + ATP</text>
        <dbReference type="Rhea" id="RHEA:18473"/>
        <dbReference type="ChEBI" id="CHEBI:30616"/>
        <dbReference type="ChEBI" id="CHEBI:33019"/>
        <dbReference type="ChEBI" id="CHEBI:58017"/>
        <dbReference type="ChEBI" id="CHEBI:73183"/>
        <dbReference type="EC" id="2.4.2.17"/>
    </reaction>
</comment>
<evidence type="ECO:0000256" key="11">
    <source>
        <dbReference type="ARBA" id="ARBA00022679"/>
    </source>
</evidence>
<comment type="subcellular location">
    <subcellularLocation>
        <location evidence="2 16">Cytoplasm</location>
    </subcellularLocation>
</comment>
<evidence type="ECO:0000256" key="4">
    <source>
        <dbReference type="ARBA" id="ARBA00009489"/>
    </source>
</evidence>
<dbReference type="STRING" id="28181.BEN30_10465"/>
<protein>
    <recommendedName>
        <fullName evidence="7 16">ATP phosphoribosyltransferase</fullName>
        <shortName evidence="16">ATP-PRT</shortName>
        <shortName evidence="16">ATP-PRTase</shortName>
        <ecNumber evidence="6 16">2.4.2.17</ecNumber>
    </recommendedName>
</protein>
<gene>
    <name evidence="16" type="primary">hisG</name>
    <name evidence="18" type="ORF">BEN30_10465</name>
</gene>
<evidence type="ECO:0000256" key="9">
    <source>
        <dbReference type="ARBA" id="ARBA00022605"/>
    </source>
</evidence>
<keyword evidence="13 16" id="KW-0067">ATP-binding</keyword>
<dbReference type="PANTHER" id="PTHR21403:SF8">
    <property type="entry name" value="ATP PHOSPHORIBOSYLTRANSFERASE"/>
    <property type="match status" value="1"/>
</dbReference>
<comment type="pathway">
    <text evidence="3 16">Amino-acid biosynthesis; L-histidine biosynthesis; L-histidine from 5-phospho-alpha-D-ribose 1-diphosphate: step 1/9.</text>
</comment>
<dbReference type="SUPFAM" id="SSF53850">
    <property type="entry name" value="Periplasmic binding protein-like II"/>
    <property type="match status" value="1"/>
</dbReference>
<dbReference type="Gene3D" id="3.40.190.10">
    <property type="entry name" value="Periplasmic binding protein-like II"/>
    <property type="match status" value="2"/>
</dbReference>
<dbReference type="CDD" id="cd13595">
    <property type="entry name" value="PBP2_HisGs"/>
    <property type="match status" value="1"/>
</dbReference>
<evidence type="ECO:0000256" key="2">
    <source>
        <dbReference type="ARBA" id="ARBA00004496"/>
    </source>
</evidence>
<dbReference type="RefSeq" id="WP_069958016.1">
    <property type="nucleotide sequence ID" value="NZ_MCGG01000025.1"/>
</dbReference>
<keyword evidence="8 16" id="KW-0963">Cytoplasm</keyword>
<feature type="domain" description="ATP phosphoribosyltransferase catalytic" evidence="17">
    <location>
        <begin position="73"/>
        <end position="229"/>
    </location>
</feature>
<keyword evidence="14 16" id="KW-0368">Histidine biosynthesis</keyword>
<accession>A0A1E5Q7Q2</accession>
<keyword evidence="9 16" id="KW-0028">Amino-acid biosynthesis</keyword>
<dbReference type="UniPathway" id="UPA00031">
    <property type="reaction ID" value="UER00006"/>
</dbReference>
<evidence type="ECO:0000256" key="5">
    <source>
        <dbReference type="ARBA" id="ARBA00011496"/>
    </source>
</evidence>
<evidence type="ECO:0000313" key="19">
    <source>
        <dbReference type="Proteomes" id="UP000095347"/>
    </source>
</evidence>
<dbReference type="NCBIfam" id="TIGR00070">
    <property type="entry name" value="hisG"/>
    <property type="match status" value="1"/>
</dbReference>
<organism evidence="18 19">
    <name type="scientific">Magnetovibrio blakemorei</name>
    <dbReference type="NCBI Taxonomy" id="28181"/>
    <lineage>
        <taxon>Bacteria</taxon>
        <taxon>Pseudomonadati</taxon>
        <taxon>Pseudomonadota</taxon>
        <taxon>Alphaproteobacteria</taxon>
        <taxon>Rhodospirillales</taxon>
        <taxon>Magnetovibrionaceae</taxon>
        <taxon>Magnetovibrio</taxon>
    </lineage>
</organism>
<keyword evidence="11 16" id="KW-0808">Transferase</keyword>
<evidence type="ECO:0000256" key="1">
    <source>
        <dbReference type="ARBA" id="ARBA00000915"/>
    </source>
</evidence>
<dbReference type="AlphaFoldDB" id="A0A1E5Q7Q2"/>
<evidence type="ECO:0000256" key="3">
    <source>
        <dbReference type="ARBA" id="ARBA00004667"/>
    </source>
</evidence>
<evidence type="ECO:0000256" key="7">
    <source>
        <dbReference type="ARBA" id="ARBA00020998"/>
    </source>
</evidence>
<dbReference type="GO" id="GO:0005737">
    <property type="term" value="C:cytoplasm"/>
    <property type="evidence" value="ECO:0007669"/>
    <property type="project" value="UniProtKB-SubCell"/>
</dbReference>
<dbReference type="EMBL" id="MCGG01000025">
    <property type="protein sequence ID" value="OEJ67187.1"/>
    <property type="molecule type" value="Genomic_DNA"/>
</dbReference>
<dbReference type="GO" id="GO:0005524">
    <property type="term" value="F:ATP binding"/>
    <property type="evidence" value="ECO:0007669"/>
    <property type="project" value="UniProtKB-KW"/>
</dbReference>
<dbReference type="InterPro" id="IPR001348">
    <property type="entry name" value="ATP_PRibTrfase_HisG"/>
</dbReference>
<dbReference type="PANTHER" id="PTHR21403">
    <property type="entry name" value="ATP PHOSPHORIBOSYLTRANSFERASE ATP-PRTASE"/>
    <property type="match status" value="1"/>
</dbReference>
<evidence type="ECO:0000256" key="6">
    <source>
        <dbReference type="ARBA" id="ARBA00011946"/>
    </source>
</evidence>
<dbReference type="Proteomes" id="UP000095347">
    <property type="component" value="Unassembled WGS sequence"/>
</dbReference>
<dbReference type="EC" id="2.4.2.17" evidence="6 16"/>
<evidence type="ECO:0000256" key="12">
    <source>
        <dbReference type="ARBA" id="ARBA00022741"/>
    </source>
</evidence>
<evidence type="ECO:0000256" key="15">
    <source>
        <dbReference type="ARBA" id="ARBA00024861"/>
    </source>
</evidence>
<reference evidence="19" key="1">
    <citation type="submission" date="2016-07" db="EMBL/GenBank/DDBJ databases">
        <authorList>
            <person name="Florea S."/>
            <person name="Webb J.S."/>
            <person name="Jaromczyk J."/>
            <person name="Schardl C.L."/>
        </authorList>
    </citation>
    <scope>NUCLEOTIDE SEQUENCE [LARGE SCALE GENOMIC DNA]</scope>
    <source>
        <strain evidence="19">MV-1</strain>
    </source>
</reference>
<comment type="domain">
    <text evidence="16">Lacks the C-terminal regulatory region which is replaced by HisZ.</text>
</comment>
<dbReference type="InterPro" id="IPR013820">
    <property type="entry name" value="ATP_PRibTrfase_cat"/>
</dbReference>
<evidence type="ECO:0000259" key="17">
    <source>
        <dbReference type="Pfam" id="PF01634"/>
    </source>
</evidence>
<comment type="caution">
    <text evidence="18">The sequence shown here is derived from an EMBL/GenBank/DDBJ whole genome shotgun (WGS) entry which is preliminary data.</text>
</comment>
<dbReference type="InterPro" id="IPR024893">
    <property type="entry name" value="ATP_PRibTrfase_HisG_short"/>
</dbReference>
<evidence type="ECO:0000256" key="16">
    <source>
        <dbReference type="HAMAP-Rule" id="MF_01018"/>
    </source>
</evidence>
<proteinExistence type="inferred from homology"/>